<keyword evidence="5" id="KW-0597">Phosphoprotein</keyword>
<dbReference type="FunFam" id="1.10.287.130:FF:000001">
    <property type="entry name" value="Two-component sensor histidine kinase"/>
    <property type="match status" value="1"/>
</dbReference>
<evidence type="ECO:0000256" key="6">
    <source>
        <dbReference type="ARBA" id="ARBA00022679"/>
    </source>
</evidence>
<dbReference type="Gene3D" id="3.30.565.10">
    <property type="entry name" value="Histidine kinase-like ATPase, C-terminal domain"/>
    <property type="match status" value="1"/>
</dbReference>
<dbReference type="InterPro" id="IPR036097">
    <property type="entry name" value="HisK_dim/P_sf"/>
</dbReference>
<dbReference type="InterPro" id="IPR029016">
    <property type="entry name" value="GAF-like_dom_sf"/>
</dbReference>
<dbReference type="InterPro" id="IPR036890">
    <property type="entry name" value="HATPase_C_sf"/>
</dbReference>
<evidence type="ECO:0000256" key="1">
    <source>
        <dbReference type="ARBA" id="ARBA00000085"/>
    </source>
</evidence>
<gene>
    <name evidence="14" type="ORF">FB474_2749</name>
</gene>
<dbReference type="Gene3D" id="6.10.340.10">
    <property type="match status" value="1"/>
</dbReference>
<dbReference type="PANTHER" id="PTHR43711">
    <property type="entry name" value="TWO-COMPONENT HISTIDINE KINASE"/>
    <property type="match status" value="1"/>
</dbReference>
<dbReference type="InterPro" id="IPR005467">
    <property type="entry name" value="His_kinase_dom"/>
</dbReference>
<dbReference type="SMART" id="SM00065">
    <property type="entry name" value="GAF"/>
    <property type="match status" value="1"/>
</dbReference>
<keyword evidence="6" id="KW-0808">Transferase</keyword>
<evidence type="ECO:0000256" key="2">
    <source>
        <dbReference type="ARBA" id="ARBA00001968"/>
    </source>
</evidence>
<evidence type="ECO:0000256" key="11">
    <source>
        <dbReference type="ARBA" id="ARBA00023136"/>
    </source>
</evidence>
<proteinExistence type="predicted"/>
<dbReference type="Gene3D" id="3.30.450.40">
    <property type="match status" value="1"/>
</dbReference>
<dbReference type="Pfam" id="PF00512">
    <property type="entry name" value="HisKA"/>
    <property type="match status" value="1"/>
</dbReference>
<keyword evidence="8" id="KW-0418">Kinase</keyword>
<dbReference type="SUPFAM" id="SSF55874">
    <property type="entry name" value="ATPase domain of HSP90 chaperone/DNA topoisomerase II/histidine kinase"/>
    <property type="match status" value="1"/>
</dbReference>
<dbReference type="GO" id="GO:0000155">
    <property type="term" value="F:phosphorelay sensor kinase activity"/>
    <property type="evidence" value="ECO:0007669"/>
    <property type="project" value="InterPro"/>
</dbReference>
<evidence type="ECO:0000259" key="12">
    <source>
        <dbReference type="PROSITE" id="PS50109"/>
    </source>
</evidence>
<dbReference type="PRINTS" id="PR00344">
    <property type="entry name" value="BCTRLSENSOR"/>
</dbReference>
<dbReference type="SMART" id="SM00388">
    <property type="entry name" value="HisKA"/>
    <property type="match status" value="1"/>
</dbReference>
<dbReference type="EMBL" id="VFOQ01000001">
    <property type="protein sequence ID" value="TQL61341.1"/>
    <property type="molecule type" value="Genomic_DNA"/>
</dbReference>
<dbReference type="CDD" id="cd00082">
    <property type="entry name" value="HisKA"/>
    <property type="match status" value="1"/>
</dbReference>
<accession>A0A542ZLY8</accession>
<evidence type="ECO:0000259" key="13">
    <source>
        <dbReference type="PROSITE" id="PS50885"/>
    </source>
</evidence>
<dbReference type="FunFam" id="3.30.565.10:FF:000006">
    <property type="entry name" value="Sensor histidine kinase WalK"/>
    <property type="match status" value="1"/>
</dbReference>
<dbReference type="InterPro" id="IPR003661">
    <property type="entry name" value="HisK_dim/P_dom"/>
</dbReference>
<dbReference type="AlphaFoldDB" id="A0A542ZLY8"/>
<evidence type="ECO:0000256" key="7">
    <source>
        <dbReference type="ARBA" id="ARBA00022692"/>
    </source>
</evidence>
<evidence type="ECO:0000256" key="4">
    <source>
        <dbReference type="ARBA" id="ARBA00012438"/>
    </source>
</evidence>
<evidence type="ECO:0000256" key="9">
    <source>
        <dbReference type="ARBA" id="ARBA00022989"/>
    </source>
</evidence>
<comment type="cofactor">
    <cofactor evidence="2">
        <name>a divalent metal cation</name>
        <dbReference type="ChEBI" id="CHEBI:60240"/>
    </cofactor>
</comment>
<comment type="subcellular location">
    <subcellularLocation>
        <location evidence="3">Cell membrane</location>
    </subcellularLocation>
</comment>
<evidence type="ECO:0000256" key="8">
    <source>
        <dbReference type="ARBA" id="ARBA00022777"/>
    </source>
</evidence>
<dbReference type="Pfam" id="PF00672">
    <property type="entry name" value="HAMP"/>
    <property type="match status" value="1"/>
</dbReference>
<dbReference type="InterPro" id="IPR003594">
    <property type="entry name" value="HATPase_dom"/>
</dbReference>
<dbReference type="InterPro" id="IPR004358">
    <property type="entry name" value="Sig_transdc_His_kin-like_C"/>
</dbReference>
<comment type="caution">
    <text evidence="14">The sequence shown here is derived from an EMBL/GenBank/DDBJ whole genome shotgun (WGS) entry which is preliminary data.</text>
</comment>
<reference evidence="14 15" key="1">
    <citation type="submission" date="2019-06" db="EMBL/GenBank/DDBJ databases">
        <title>Sequencing the genomes of 1000 actinobacteria strains.</title>
        <authorList>
            <person name="Klenk H.-P."/>
        </authorList>
    </citation>
    <scope>NUCLEOTIDE SEQUENCE [LARGE SCALE GENOMIC DNA]</scope>
    <source>
        <strain evidence="14 15">DSM 18082</strain>
    </source>
</reference>
<dbReference type="InterPro" id="IPR007891">
    <property type="entry name" value="CHASE3"/>
</dbReference>
<dbReference type="GO" id="GO:0005886">
    <property type="term" value="C:plasma membrane"/>
    <property type="evidence" value="ECO:0007669"/>
    <property type="project" value="UniProtKB-SubCell"/>
</dbReference>
<dbReference type="EC" id="2.7.13.3" evidence="4"/>
<keyword evidence="9" id="KW-1133">Transmembrane helix</keyword>
<dbReference type="GO" id="GO:0005509">
    <property type="term" value="F:calcium ion binding"/>
    <property type="evidence" value="ECO:0007669"/>
    <property type="project" value="UniProtKB-ARBA"/>
</dbReference>
<protein>
    <recommendedName>
        <fullName evidence="4">histidine kinase</fullName>
        <ecNumber evidence="4">2.7.13.3</ecNumber>
    </recommendedName>
</protein>
<keyword evidence="15" id="KW-1185">Reference proteome</keyword>
<dbReference type="InterPro" id="IPR050736">
    <property type="entry name" value="Sensor_HK_Regulatory"/>
</dbReference>
<dbReference type="Pfam" id="PF05227">
    <property type="entry name" value="CHASE3"/>
    <property type="match status" value="1"/>
</dbReference>
<evidence type="ECO:0000256" key="3">
    <source>
        <dbReference type="ARBA" id="ARBA00004236"/>
    </source>
</evidence>
<dbReference type="Proteomes" id="UP000319514">
    <property type="component" value="Unassembled WGS sequence"/>
</dbReference>
<dbReference type="Pfam" id="PF01590">
    <property type="entry name" value="GAF"/>
    <property type="match status" value="1"/>
</dbReference>
<keyword evidence="11" id="KW-0472">Membrane</keyword>
<dbReference type="Gene3D" id="1.10.287.130">
    <property type="match status" value="1"/>
</dbReference>
<dbReference type="PROSITE" id="PS50109">
    <property type="entry name" value="HIS_KIN"/>
    <property type="match status" value="1"/>
</dbReference>
<evidence type="ECO:0000256" key="5">
    <source>
        <dbReference type="ARBA" id="ARBA00022553"/>
    </source>
</evidence>
<dbReference type="InterPro" id="IPR003660">
    <property type="entry name" value="HAMP_dom"/>
</dbReference>
<evidence type="ECO:0000256" key="10">
    <source>
        <dbReference type="ARBA" id="ARBA00023012"/>
    </source>
</evidence>
<dbReference type="PROSITE" id="PS50885">
    <property type="entry name" value="HAMP"/>
    <property type="match status" value="1"/>
</dbReference>
<dbReference type="Pfam" id="PF02518">
    <property type="entry name" value="HATPase_c"/>
    <property type="match status" value="1"/>
</dbReference>
<comment type="catalytic activity">
    <reaction evidence="1">
        <text>ATP + protein L-histidine = ADP + protein N-phospho-L-histidine.</text>
        <dbReference type="EC" id="2.7.13.3"/>
    </reaction>
</comment>
<dbReference type="InterPro" id="IPR003018">
    <property type="entry name" value="GAF"/>
</dbReference>
<keyword evidence="10" id="KW-0902">Two-component regulatory system</keyword>
<feature type="domain" description="Histidine kinase" evidence="12">
    <location>
        <begin position="460"/>
        <end position="692"/>
    </location>
</feature>
<evidence type="ECO:0000313" key="14">
    <source>
        <dbReference type="EMBL" id="TQL61341.1"/>
    </source>
</evidence>
<keyword evidence="7" id="KW-0812">Transmembrane</keyword>
<organism evidence="14 15">
    <name type="scientific">Oryzihumus leptocrescens</name>
    <dbReference type="NCBI Taxonomy" id="297536"/>
    <lineage>
        <taxon>Bacteria</taxon>
        <taxon>Bacillati</taxon>
        <taxon>Actinomycetota</taxon>
        <taxon>Actinomycetes</taxon>
        <taxon>Micrococcales</taxon>
        <taxon>Intrasporangiaceae</taxon>
        <taxon>Oryzihumus</taxon>
    </lineage>
</organism>
<evidence type="ECO:0000313" key="15">
    <source>
        <dbReference type="Proteomes" id="UP000319514"/>
    </source>
</evidence>
<dbReference type="PANTHER" id="PTHR43711:SF31">
    <property type="entry name" value="HISTIDINE KINASE"/>
    <property type="match status" value="1"/>
</dbReference>
<dbReference type="SMART" id="SM00387">
    <property type="entry name" value="HATPase_c"/>
    <property type="match status" value="1"/>
</dbReference>
<feature type="domain" description="HAMP" evidence="13">
    <location>
        <begin position="210"/>
        <end position="263"/>
    </location>
</feature>
<dbReference type="SUPFAM" id="SSF55781">
    <property type="entry name" value="GAF domain-like"/>
    <property type="match status" value="1"/>
</dbReference>
<name>A0A542ZLY8_9MICO</name>
<sequence length="697" mass="75293">MNSRRPVAQRLRMLVAILCGLMLVIAGVAFAGLQQENGYVDRLTLSIGPALTSNADALQAMTDAESGLRGYASSRDLRFLEPYWGAHERAVGDIATVRRSLLLDRASGDSERDLLAMVDEEAAALEAWWAYADQARLRAQQGQDIDLPHGKDLFDAFRVPNGQISDLVSSESLVLRTSAREQLARNTAVLALITALALAIGLLLGNRVSRSVTRPLRNLRSVVRRQRAGDHEARAREDQGAMEVRELAADFNALIAQNVSLSLAQAEALLMHELTREAARIVRAAPSADEAIEATCAALGKGLAVDRVLFHIIDSDRVVRHGRQWHRPGLADLPDLSEELLRHEVELAQEMWGSATSSALADFLDPRVQEAERAQMFARATGARAVILAPVGLGERVLGVIALMMLDGPRHWSAPEVNAVQQSATFVARSIVQGEYDAHQAEHVERLERLDQQKTDFMATVSHELRTPLTSIAGYLELLRDGDVGDLSPQQASMLDIIERNTVRLRGLIEDLLVLNRIESTGLRAVVRPVGVGDLIGHVGDSLAPMADAAGVALRIEPVPQEAVISADSAQVERALVNVVSNAVKFTRSGGAVSVSVELPDAGEDSDDVSEDATRVVRIRCRDTGIGIPAADLERLFVRFFRASNATSQAIPGTGLGLAIVKTIVEGHEGTLTLSSTEGEGTEVVIELPLARLPEPV</sequence>
<dbReference type="SUPFAM" id="SSF47384">
    <property type="entry name" value="Homodimeric domain of signal transducing histidine kinase"/>
    <property type="match status" value="1"/>
</dbReference>